<dbReference type="EnsemblPlants" id="AVESA.00010b.r2.1DG0154330.1">
    <property type="protein sequence ID" value="AVESA.00010b.r2.1DG0154330.1.CDS"/>
    <property type="gene ID" value="AVESA.00010b.r2.1DG0154330"/>
</dbReference>
<keyword evidence="2" id="KW-1185">Reference proteome</keyword>
<name>A0ACD5U018_AVESA</name>
<evidence type="ECO:0000313" key="1">
    <source>
        <dbReference type="EnsemblPlants" id="AVESA.00010b.r2.1DG0154330.1.CDS"/>
    </source>
</evidence>
<evidence type="ECO:0000313" key="2">
    <source>
        <dbReference type="Proteomes" id="UP001732700"/>
    </source>
</evidence>
<organism evidence="1 2">
    <name type="scientific">Avena sativa</name>
    <name type="common">Oat</name>
    <dbReference type="NCBI Taxonomy" id="4498"/>
    <lineage>
        <taxon>Eukaryota</taxon>
        <taxon>Viridiplantae</taxon>
        <taxon>Streptophyta</taxon>
        <taxon>Embryophyta</taxon>
        <taxon>Tracheophyta</taxon>
        <taxon>Spermatophyta</taxon>
        <taxon>Magnoliopsida</taxon>
        <taxon>Liliopsida</taxon>
        <taxon>Poales</taxon>
        <taxon>Poaceae</taxon>
        <taxon>BOP clade</taxon>
        <taxon>Pooideae</taxon>
        <taxon>Poodae</taxon>
        <taxon>Poeae</taxon>
        <taxon>Poeae Chloroplast Group 1 (Aveneae type)</taxon>
        <taxon>Aveninae</taxon>
        <taxon>Avena</taxon>
    </lineage>
</organism>
<proteinExistence type="predicted"/>
<reference evidence="1" key="1">
    <citation type="submission" date="2021-05" db="EMBL/GenBank/DDBJ databases">
        <authorList>
            <person name="Scholz U."/>
            <person name="Mascher M."/>
            <person name="Fiebig A."/>
        </authorList>
    </citation>
    <scope>NUCLEOTIDE SEQUENCE [LARGE SCALE GENOMIC DNA]</scope>
</reference>
<protein>
    <submittedName>
        <fullName evidence="1">Uncharacterized protein</fullName>
    </submittedName>
</protein>
<sequence length="391" mass="44111">MAPLNLVADDTLSDEDTRVAVVSKILSDHPGPTRHFSLDIISLPGFLAKVARWFRSETLTGLQELGITNRHNKQYHYQLLPRALTRFAPTLSLLELRCCRFHDRTALPSFPHLKRLSLYSVGISDDYLQRLISSSAVLESVRLRCVRFSRICISSRTLRSIKLLALLRKGELVIEDAPCLERLLQDFPDDGPTTIRVIQAPKLEILGFLSEGISTLQLGTSVFQKMIAVNLTTKMHTMKILALSSTGAKLGAAIDFLKCFPCLEKLYVVLQRGNGMDNSVNYDLLDPIDCLEFHLQKVVLKNYDGDRREFIDFATVFVLNAKVLKQMEIGVLNSVSDKWMCDLRRKLQVENRASRDAQIELKSDAYACPSSHEYTMDLSVADPFGSARFPF</sequence>
<reference evidence="1" key="2">
    <citation type="submission" date="2025-09" db="UniProtKB">
        <authorList>
            <consortium name="EnsemblPlants"/>
        </authorList>
    </citation>
    <scope>IDENTIFICATION</scope>
</reference>
<accession>A0ACD5U018</accession>
<dbReference type="Proteomes" id="UP001732700">
    <property type="component" value="Chromosome 1D"/>
</dbReference>